<gene>
    <name evidence="2" type="ORF">A3C11_01370</name>
</gene>
<comment type="caution">
    <text evidence="2">The sequence shown here is derived from an EMBL/GenBank/DDBJ whole genome shotgun (WGS) entry which is preliminary data.</text>
</comment>
<dbReference type="STRING" id="1802271.A3C11_01370"/>
<evidence type="ECO:0000313" key="2">
    <source>
        <dbReference type="EMBL" id="OHA00894.1"/>
    </source>
</evidence>
<reference evidence="2 3" key="1">
    <citation type="journal article" date="2016" name="Nat. Commun.">
        <title>Thousands of microbial genomes shed light on interconnected biogeochemical processes in an aquifer system.</title>
        <authorList>
            <person name="Anantharaman K."/>
            <person name="Brown C.T."/>
            <person name="Hug L.A."/>
            <person name="Sharon I."/>
            <person name="Castelle C.J."/>
            <person name="Probst A.J."/>
            <person name="Thomas B.C."/>
            <person name="Singh A."/>
            <person name="Wilkins M.J."/>
            <person name="Karaoz U."/>
            <person name="Brodie E.L."/>
            <person name="Williams K.H."/>
            <person name="Hubbard S.S."/>
            <person name="Banfield J.F."/>
        </authorList>
    </citation>
    <scope>NUCLEOTIDE SEQUENCE [LARGE SCALE GENOMIC DNA]</scope>
</reference>
<dbReference type="InterPro" id="IPR036366">
    <property type="entry name" value="PGBDSf"/>
</dbReference>
<dbReference type="EMBL" id="MHQJ01000034">
    <property type="protein sequence ID" value="OHA00894.1"/>
    <property type="molecule type" value="Genomic_DNA"/>
</dbReference>
<evidence type="ECO:0000259" key="1">
    <source>
        <dbReference type="Pfam" id="PF01471"/>
    </source>
</evidence>
<organism evidence="2 3">
    <name type="scientific">Candidatus Sungbacteria bacterium RIFCSPHIGHO2_02_FULL_49_12</name>
    <dbReference type="NCBI Taxonomy" id="1802271"/>
    <lineage>
        <taxon>Bacteria</taxon>
        <taxon>Candidatus Sungiibacteriota</taxon>
    </lineage>
</organism>
<dbReference type="InterPro" id="IPR036365">
    <property type="entry name" value="PGBD-like_sf"/>
</dbReference>
<accession>A0A1G2KNP0</accession>
<dbReference type="AlphaFoldDB" id="A0A1G2KNP0"/>
<feature type="domain" description="Peptidoglycan binding-like" evidence="1">
    <location>
        <begin position="421"/>
        <end position="476"/>
    </location>
</feature>
<proteinExistence type="predicted"/>
<dbReference type="SUPFAM" id="SSF47090">
    <property type="entry name" value="PGBD-like"/>
    <property type="match status" value="1"/>
</dbReference>
<evidence type="ECO:0000313" key="3">
    <source>
        <dbReference type="Proteomes" id="UP000177362"/>
    </source>
</evidence>
<name>A0A1G2KNP0_9BACT</name>
<sequence>MYSGNTFMKKRIFFSVIISVFGLWAPFAAFGQSAVANGFDVSPSSLNSGGSATFSWRTSYSSGANLLLPCAAGVKYKETNDTVIACDQKIKLAATDKKSVKIVNTSGASVTVSPVLIPLNMDGTENTAELKKITLTVATSPAPISEFSATTTVIASGAAVAFNWKAPDVDRLNMKMSCSSDILPKVVGDERPRVPCEQPIFLYDLGESGTQSFTLESSSLEPVKVTFTLLPKISLTGSFDGTHAKSIEMTVLAASQSRNPVITSYFVDPLTLRTEERAAVSWNVIYGAGVNFQLKCSPGITATTSKSGAEVFECGRGNMFGSILDPVGAFSMTFHNALKSPQSVDLVLVPAIGAAEYDASRARTMHLVVLGNAYGVTALASTSPVLPVGPVASTTPKKTIPPVAPAGGLFQKPLAYGLKNSQDVTELQKILKAEGVYDGPITGNFLSLTREGVRKFQKKYGLDQVGNVGPLTRKKLNEIISGGGR</sequence>
<dbReference type="Gene3D" id="1.10.101.10">
    <property type="entry name" value="PGBD-like superfamily/PGBD"/>
    <property type="match status" value="1"/>
</dbReference>
<dbReference type="Proteomes" id="UP000177362">
    <property type="component" value="Unassembled WGS sequence"/>
</dbReference>
<dbReference type="Pfam" id="PF01471">
    <property type="entry name" value="PG_binding_1"/>
    <property type="match status" value="1"/>
</dbReference>
<protein>
    <recommendedName>
        <fullName evidence="1">Peptidoglycan binding-like domain-containing protein</fullName>
    </recommendedName>
</protein>
<dbReference type="InterPro" id="IPR002477">
    <property type="entry name" value="Peptidoglycan-bd-like"/>
</dbReference>